<proteinExistence type="predicted"/>
<sequence length="89" mass="10080">MFRLPIALPAHGVSGECQSKYYRALGLETQTLHLDRRERALREGCQKAHQTLLRQLATFGGIMEISAIATESQMGRQEQPIKRRRTSNA</sequence>
<comment type="caution">
    <text evidence="1">The sequence shown here is derived from an EMBL/GenBank/DDBJ whole genome shotgun (WGS) entry which is preliminary data.</text>
</comment>
<dbReference type="EMBL" id="MJBS01000110">
    <property type="protein sequence ID" value="OHE93873.1"/>
    <property type="molecule type" value="Genomic_DNA"/>
</dbReference>
<gene>
    <name evidence="1" type="ORF">CORC01_10772</name>
</gene>
<dbReference type="Proteomes" id="UP000176998">
    <property type="component" value="Unassembled WGS sequence"/>
</dbReference>
<evidence type="ECO:0000313" key="1">
    <source>
        <dbReference type="EMBL" id="OHE93873.1"/>
    </source>
</evidence>
<accession>A0A1G4AXQ9</accession>
<dbReference type="RefSeq" id="XP_022471037.1">
    <property type="nucleotide sequence ID" value="XM_022622399.1"/>
</dbReference>
<dbReference type="GeneID" id="34563909"/>
<dbReference type="AlphaFoldDB" id="A0A1G4AXQ9"/>
<evidence type="ECO:0000313" key="2">
    <source>
        <dbReference type="Proteomes" id="UP000176998"/>
    </source>
</evidence>
<reference evidence="1 2" key="1">
    <citation type="submission" date="2016-09" db="EMBL/GenBank/DDBJ databases">
        <authorList>
            <person name="Capua I."/>
            <person name="De Benedictis P."/>
            <person name="Joannis T."/>
            <person name="Lombin L.H."/>
            <person name="Cattoli G."/>
        </authorList>
    </citation>
    <scope>NUCLEOTIDE SEQUENCE [LARGE SCALE GENOMIC DNA]</scope>
    <source>
        <strain evidence="1 2">IMI 309357</strain>
    </source>
</reference>
<protein>
    <submittedName>
        <fullName evidence="1">Uncharacterized protein</fullName>
    </submittedName>
</protein>
<organism evidence="1 2">
    <name type="scientific">Colletotrichum orchidophilum</name>
    <dbReference type="NCBI Taxonomy" id="1209926"/>
    <lineage>
        <taxon>Eukaryota</taxon>
        <taxon>Fungi</taxon>
        <taxon>Dikarya</taxon>
        <taxon>Ascomycota</taxon>
        <taxon>Pezizomycotina</taxon>
        <taxon>Sordariomycetes</taxon>
        <taxon>Hypocreomycetidae</taxon>
        <taxon>Glomerellales</taxon>
        <taxon>Glomerellaceae</taxon>
        <taxon>Colletotrichum</taxon>
    </lineage>
</organism>
<keyword evidence="2" id="KW-1185">Reference proteome</keyword>
<name>A0A1G4AXQ9_9PEZI</name>